<dbReference type="Pfam" id="PF11311">
    <property type="entry name" value="DUF3114"/>
    <property type="match status" value="1"/>
</dbReference>
<reference evidence="1 2" key="1">
    <citation type="submission" date="2017-05" db="EMBL/GenBank/DDBJ databases">
        <title>Vagococcus spp. assemblies.</title>
        <authorList>
            <person name="Gulvik C.A."/>
        </authorList>
    </citation>
    <scope>NUCLEOTIDE SEQUENCE [LARGE SCALE GENOMIC DNA]</scope>
    <source>
        <strain evidence="1 2">CCUG 41755</strain>
    </source>
</reference>
<dbReference type="AlphaFoldDB" id="A0A430A572"/>
<dbReference type="RefSeq" id="WP_126832292.1">
    <property type="nucleotide sequence ID" value="NZ_CBCRYB010000005.1"/>
</dbReference>
<protein>
    <submittedName>
        <fullName evidence="1">Uncharacterized protein</fullName>
    </submittedName>
</protein>
<gene>
    <name evidence="1" type="ORF">CBF31_09150</name>
</gene>
<dbReference type="Proteomes" id="UP000287101">
    <property type="component" value="Unassembled WGS sequence"/>
</dbReference>
<evidence type="ECO:0000313" key="2">
    <source>
        <dbReference type="Proteomes" id="UP000287101"/>
    </source>
</evidence>
<evidence type="ECO:0000313" key="1">
    <source>
        <dbReference type="EMBL" id="RSU01926.1"/>
    </source>
</evidence>
<sequence>MFNSLFKSKTTLELESIADHCSRSVAELQQLRDSLADIGDQTHHSNKAFLSGQNYLITVYLPLIDGFILCYNTLSETNEQLTPQAFSETKIKKFQAFLIRKRLNRLSRLLNKTVEKKQTIISNFLYNWSVRSQKRLEPRWKKINEILTAHPDIFSELDTITTYLEQGVETIQSNKAWNEDSHSFSCETLDLEWVIGLKNAKKKRNWNHWQATKSQVQTLTTTPSSLEVFKQLEPTIFNTLAYADGWDQSALDALRIYLLTNCPDNSIATQNYLWDILLNDRKKVGSPTYLVLFKNSTHTPFKKLELVLQHLGAEIDNFDMLQLKGPFTIDTNLAPHSHFIELLSQTVQQAYPDSDLDSMKLHQLRMYFDKQNIEYIKENFPNSSDEASLIDYVFAEAPKGLNGQLLIKERGRFHNKIPDGQIYRDYILHYANRKRLTPNFHSEFILDRSGHFLSQWNVLKTEGNTVISNPDCYEFTEDFQRQVLDGESLNYGRKNDAEHARLDSNPPLVLDHKIRVQCKKNWYSPSTSDYSFKEVDPGDSYSK</sequence>
<proteinExistence type="predicted"/>
<name>A0A430A572_9ENTE</name>
<comment type="caution">
    <text evidence="1">The sequence shown here is derived from an EMBL/GenBank/DDBJ whole genome shotgun (WGS) entry which is preliminary data.</text>
</comment>
<organism evidence="1 2">
    <name type="scientific">Vagococcus fessus</name>
    <dbReference type="NCBI Taxonomy" id="120370"/>
    <lineage>
        <taxon>Bacteria</taxon>
        <taxon>Bacillati</taxon>
        <taxon>Bacillota</taxon>
        <taxon>Bacilli</taxon>
        <taxon>Lactobacillales</taxon>
        <taxon>Enterococcaceae</taxon>
        <taxon>Vagococcus</taxon>
    </lineage>
</organism>
<dbReference type="OrthoDB" id="2185727at2"/>
<keyword evidence="2" id="KW-1185">Reference proteome</keyword>
<accession>A0A430A572</accession>
<dbReference type="EMBL" id="NGJY01000004">
    <property type="protein sequence ID" value="RSU01926.1"/>
    <property type="molecule type" value="Genomic_DNA"/>
</dbReference>
<dbReference type="InterPro" id="IPR021462">
    <property type="entry name" value="DUF3114"/>
</dbReference>